<evidence type="ECO:0000256" key="1">
    <source>
        <dbReference type="SAM" id="MobiDB-lite"/>
    </source>
</evidence>
<feature type="compositionally biased region" description="Acidic residues" evidence="1">
    <location>
        <begin position="317"/>
        <end position="326"/>
    </location>
</feature>
<gene>
    <name evidence="2" type="ORF">Pla144_27160</name>
</gene>
<dbReference type="EMBL" id="SJPS01000004">
    <property type="protein sequence ID" value="TWU25511.1"/>
    <property type="molecule type" value="Genomic_DNA"/>
</dbReference>
<feature type="region of interest" description="Disordered" evidence="1">
    <location>
        <begin position="664"/>
        <end position="709"/>
    </location>
</feature>
<sequence length="709" mass="78246">MAIDPYSPCPCGSGKKLKFCCPDLAGDIEKIHRMVAGDQPHAAIKHLDSLLAKQPDRASLLDLRANLELSMHEFDAARKTIEHYLAKHPRNPAALGQKAILVAASESGTAAIAPLQDALELLDDDMPLHVFEAIGAVGHALLQEGELIAGRGHLLLYAGIAPKDDNMAIKLLLRMNLQSGLPLLIRELALPRDCPEDVLWQGEFNHASRAIARGQWRIAEEMLVSLRDKAGAQPEIVYNLALVRGWLGNLELFAEGLHEYARLETNEDRAVEAEALAQLVDPSLEDPKLDTVRIAYAVGDEDALAERLAEDKRVEDYPLDPEQFEEDAPRPRSSYILLDKPTPKTRPDLKREEIPTVLGFLSLYGKRTDRPAQLELTTDREEGFEGVKSQLVDVTGGYLGEILEEEVVAEKSWSEESLSWRWRLPPGTPLDQRNELVAEGRREAILERWTEAPRAALGGKSPRETVGDPEFRLALLASALIIEQAADNPQELPLFAELRQQLGLPDNAVSDSEQNVDSRFPMVRVPQLDLSKLDEQQLDDLLNRATMLGANLAILVVGSELVARADQLQNIDLSKAFRQMVRVEPDLSRAQEWIAKARRWAEKNHRSASEWALLDLEVAIARNDSTAAQRVLEELRTVHINEPGVAEETYRILYSAGLLSADETGRPTPLAMPAGQDSAPQESSGLWTPEGDGEEVSAAGGGKSAIWTP</sequence>
<evidence type="ECO:0008006" key="4">
    <source>
        <dbReference type="Google" id="ProtNLM"/>
    </source>
</evidence>
<name>A0A5C6CQ15_9BACT</name>
<dbReference type="SUPFAM" id="SSF48452">
    <property type="entry name" value="TPR-like"/>
    <property type="match status" value="1"/>
</dbReference>
<reference evidence="2 3" key="1">
    <citation type="submission" date="2019-02" db="EMBL/GenBank/DDBJ databases">
        <title>Deep-cultivation of Planctomycetes and their phenomic and genomic characterization uncovers novel biology.</title>
        <authorList>
            <person name="Wiegand S."/>
            <person name="Jogler M."/>
            <person name="Boedeker C."/>
            <person name="Pinto D."/>
            <person name="Vollmers J."/>
            <person name="Rivas-Marin E."/>
            <person name="Kohn T."/>
            <person name="Peeters S.H."/>
            <person name="Heuer A."/>
            <person name="Rast P."/>
            <person name="Oberbeckmann S."/>
            <person name="Bunk B."/>
            <person name="Jeske O."/>
            <person name="Meyerdierks A."/>
            <person name="Storesund J.E."/>
            <person name="Kallscheuer N."/>
            <person name="Luecker S."/>
            <person name="Lage O.M."/>
            <person name="Pohl T."/>
            <person name="Merkel B.J."/>
            <person name="Hornburger P."/>
            <person name="Mueller R.-W."/>
            <person name="Bruemmer F."/>
            <person name="Labrenz M."/>
            <person name="Spormann A.M."/>
            <person name="Op Den Camp H."/>
            <person name="Overmann J."/>
            <person name="Amann R."/>
            <person name="Jetten M.S.M."/>
            <person name="Mascher T."/>
            <person name="Medema M.H."/>
            <person name="Devos D.P."/>
            <person name="Kaster A.-K."/>
            <person name="Ovreas L."/>
            <person name="Rohde M."/>
            <person name="Galperin M.Y."/>
            <person name="Jogler C."/>
        </authorList>
    </citation>
    <scope>NUCLEOTIDE SEQUENCE [LARGE SCALE GENOMIC DNA]</scope>
    <source>
        <strain evidence="2 3">Pla144</strain>
    </source>
</reference>
<evidence type="ECO:0000313" key="2">
    <source>
        <dbReference type="EMBL" id="TWU25511.1"/>
    </source>
</evidence>
<comment type="caution">
    <text evidence="2">The sequence shown here is derived from an EMBL/GenBank/DDBJ whole genome shotgun (WGS) entry which is preliminary data.</text>
</comment>
<protein>
    <recommendedName>
        <fullName evidence="4">SEC-C motif protein</fullName>
    </recommendedName>
</protein>
<feature type="region of interest" description="Disordered" evidence="1">
    <location>
        <begin position="315"/>
        <end position="348"/>
    </location>
</feature>
<dbReference type="SUPFAM" id="SSF103642">
    <property type="entry name" value="Sec-C motif"/>
    <property type="match status" value="1"/>
</dbReference>
<dbReference type="OrthoDB" id="242313at2"/>
<dbReference type="RefSeq" id="WP_146451115.1">
    <property type="nucleotide sequence ID" value="NZ_SJPS01000004.1"/>
</dbReference>
<accession>A0A5C6CQ15</accession>
<dbReference type="Gene3D" id="1.25.40.10">
    <property type="entry name" value="Tetratricopeptide repeat domain"/>
    <property type="match status" value="1"/>
</dbReference>
<evidence type="ECO:0000313" key="3">
    <source>
        <dbReference type="Proteomes" id="UP000318437"/>
    </source>
</evidence>
<proteinExistence type="predicted"/>
<dbReference type="AlphaFoldDB" id="A0A5C6CQ15"/>
<dbReference type="Proteomes" id="UP000318437">
    <property type="component" value="Unassembled WGS sequence"/>
</dbReference>
<dbReference type="InterPro" id="IPR011990">
    <property type="entry name" value="TPR-like_helical_dom_sf"/>
</dbReference>
<organism evidence="2 3">
    <name type="scientific">Bythopirellula polymerisocia</name>
    <dbReference type="NCBI Taxonomy" id="2528003"/>
    <lineage>
        <taxon>Bacteria</taxon>
        <taxon>Pseudomonadati</taxon>
        <taxon>Planctomycetota</taxon>
        <taxon>Planctomycetia</taxon>
        <taxon>Pirellulales</taxon>
        <taxon>Lacipirellulaceae</taxon>
        <taxon>Bythopirellula</taxon>
    </lineage>
</organism>
<keyword evidence="3" id="KW-1185">Reference proteome</keyword>